<gene>
    <name evidence="3" type="ORF">UFOVP1034_34</name>
    <name evidence="4" type="ORF">UFOVP1177_34</name>
    <name evidence="5" type="ORF">UFOVP1243_21</name>
    <name evidence="6" type="ORF">UFOVP1581_124</name>
    <name evidence="1" type="ORF">UFOVP854_124</name>
    <name evidence="2" type="ORF">UFOVP964_124</name>
</gene>
<dbReference type="EMBL" id="LR796798">
    <property type="protein sequence ID" value="CAB4167025.1"/>
    <property type="molecule type" value="Genomic_DNA"/>
</dbReference>
<evidence type="ECO:0000313" key="2">
    <source>
        <dbReference type="EMBL" id="CAB4175122.1"/>
    </source>
</evidence>
<dbReference type="EMBL" id="LR796924">
    <property type="protein sequence ID" value="CAB4175122.1"/>
    <property type="molecule type" value="Genomic_DNA"/>
</dbReference>
<dbReference type="EMBL" id="LR798433">
    <property type="protein sequence ID" value="CAB5231613.1"/>
    <property type="molecule type" value="Genomic_DNA"/>
</dbReference>
<accession>A0A6J5PD55</accession>
<evidence type="ECO:0000313" key="3">
    <source>
        <dbReference type="EMBL" id="CAB4179100.1"/>
    </source>
</evidence>
<name>A0A6J5PD55_9CAUD</name>
<sequence length="88" mass="10544">MSKTQDKRLQRKTEHAEFLWSQAQMKAAMMQQMLDIAVGEVDTHKEELEKTESWVEIQRQMAERQSDIETYIMHEKEVYLERTGILQD</sequence>
<dbReference type="EMBL" id="LR796979">
    <property type="protein sequence ID" value="CAB4179100.1"/>
    <property type="molecule type" value="Genomic_DNA"/>
</dbReference>
<organism evidence="1">
    <name type="scientific">uncultured Caudovirales phage</name>
    <dbReference type="NCBI Taxonomy" id="2100421"/>
    <lineage>
        <taxon>Viruses</taxon>
        <taxon>Duplodnaviria</taxon>
        <taxon>Heunggongvirae</taxon>
        <taxon>Uroviricota</taxon>
        <taxon>Caudoviricetes</taxon>
        <taxon>Peduoviridae</taxon>
        <taxon>Maltschvirus</taxon>
        <taxon>Maltschvirus maltsch</taxon>
    </lineage>
</organism>
<dbReference type="EMBL" id="LR797132">
    <property type="protein sequence ID" value="CAB4189078.1"/>
    <property type="molecule type" value="Genomic_DNA"/>
</dbReference>
<proteinExistence type="predicted"/>
<evidence type="ECO:0000313" key="6">
    <source>
        <dbReference type="EMBL" id="CAB5231613.1"/>
    </source>
</evidence>
<evidence type="ECO:0000313" key="5">
    <source>
        <dbReference type="EMBL" id="CAB4193089.1"/>
    </source>
</evidence>
<reference evidence="1" key="1">
    <citation type="submission" date="2020-04" db="EMBL/GenBank/DDBJ databases">
        <authorList>
            <person name="Chiriac C."/>
            <person name="Salcher M."/>
            <person name="Ghai R."/>
            <person name="Kavagutti S V."/>
        </authorList>
    </citation>
    <scope>NUCLEOTIDE SEQUENCE</scope>
</reference>
<evidence type="ECO:0000313" key="4">
    <source>
        <dbReference type="EMBL" id="CAB4189078.1"/>
    </source>
</evidence>
<dbReference type="EMBL" id="LR797196">
    <property type="protein sequence ID" value="CAB4193089.1"/>
    <property type="molecule type" value="Genomic_DNA"/>
</dbReference>
<protein>
    <submittedName>
        <fullName evidence="1">Uncharacterized protein</fullName>
    </submittedName>
</protein>
<evidence type="ECO:0000313" key="1">
    <source>
        <dbReference type="EMBL" id="CAB4167025.1"/>
    </source>
</evidence>